<evidence type="ECO:0000256" key="6">
    <source>
        <dbReference type="ARBA" id="ARBA00023136"/>
    </source>
</evidence>
<feature type="transmembrane region" description="Helical" evidence="7">
    <location>
        <begin position="277"/>
        <end position="295"/>
    </location>
</feature>
<feature type="transmembrane region" description="Helical" evidence="7">
    <location>
        <begin position="213"/>
        <end position="234"/>
    </location>
</feature>
<dbReference type="Proteomes" id="UP000270661">
    <property type="component" value="Unassembled WGS sequence"/>
</dbReference>
<feature type="transmembrane region" description="Helical" evidence="7">
    <location>
        <begin position="139"/>
        <end position="164"/>
    </location>
</feature>
<evidence type="ECO:0000256" key="5">
    <source>
        <dbReference type="ARBA" id="ARBA00022989"/>
    </source>
</evidence>
<dbReference type="AlphaFoldDB" id="A0A3M3EE61"/>
<reference evidence="9 10" key="1">
    <citation type="submission" date="2018-08" db="EMBL/GenBank/DDBJ databases">
        <title>Recombination of ecologically and evolutionarily significant loci maintains genetic cohesion in the Pseudomonas syringae species complex.</title>
        <authorList>
            <person name="Dillon M."/>
            <person name="Thakur S."/>
            <person name="Almeida R.N.D."/>
            <person name="Weir B.S."/>
            <person name="Guttman D.S."/>
        </authorList>
    </citation>
    <scope>NUCLEOTIDE SEQUENCE [LARGE SCALE GENOMIC DNA]</scope>
    <source>
        <strain evidence="9 10">NCPPB2445</strain>
    </source>
</reference>
<gene>
    <name evidence="9" type="ORF">ALQ77_00743</name>
</gene>
<feature type="transmembrane region" description="Helical" evidence="7">
    <location>
        <begin position="355"/>
        <end position="375"/>
    </location>
</feature>
<dbReference type="RefSeq" id="WP_024779654.1">
    <property type="nucleotide sequence ID" value="NZ_CP014262.1"/>
</dbReference>
<feature type="transmembrane region" description="Helical" evidence="7">
    <location>
        <begin position="115"/>
        <end position="132"/>
    </location>
</feature>
<feature type="transmembrane region" description="Helical" evidence="7">
    <location>
        <begin position="170"/>
        <end position="192"/>
    </location>
</feature>
<dbReference type="EMBL" id="RBOJ01000089">
    <property type="protein sequence ID" value="RMM47019.1"/>
    <property type="molecule type" value="Genomic_DNA"/>
</dbReference>
<name>A0A3M3EE61_9PSED</name>
<feature type="transmembrane region" description="Helical" evidence="7">
    <location>
        <begin position="54"/>
        <end position="72"/>
    </location>
</feature>
<dbReference type="Pfam" id="PF06808">
    <property type="entry name" value="DctM"/>
    <property type="match status" value="1"/>
</dbReference>
<evidence type="ECO:0000313" key="9">
    <source>
        <dbReference type="EMBL" id="RMM47019.1"/>
    </source>
</evidence>
<evidence type="ECO:0000256" key="1">
    <source>
        <dbReference type="ARBA" id="ARBA00004429"/>
    </source>
</evidence>
<evidence type="ECO:0000259" key="8">
    <source>
        <dbReference type="Pfam" id="PF06808"/>
    </source>
</evidence>
<keyword evidence="7" id="KW-0813">Transport</keyword>
<dbReference type="InterPro" id="IPR010656">
    <property type="entry name" value="DctM"/>
</dbReference>
<dbReference type="PANTHER" id="PTHR33362:SF4">
    <property type="entry name" value="2,3-DIKETO-L-GULONATE TRAP TRANSPORTER LARGE PERMEASE PROTEIN YIAN"/>
    <property type="match status" value="1"/>
</dbReference>
<keyword evidence="10" id="KW-1185">Reference proteome</keyword>
<accession>A0A3M3EE61</accession>
<comment type="similarity">
    <text evidence="7">Belongs to the TRAP transporter large permease family.</text>
</comment>
<feature type="transmembrane region" description="Helical" evidence="7">
    <location>
        <begin position="395"/>
        <end position="418"/>
    </location>
</feature>
<keyword evidence="4 7" id="KW-0812">Transmembrane</keyword>
<dbReference type="KEGG" id="pcg:AXG94_00690"/>
<comment type="function">
    <text evidence="7">Part of the tripartite ATP-independent periplasmic (TRAP) transport system.</text>
</comment>
<sequence length="426" mass="44784">MTLVIFLGSLIGSMALGIPIAFALLVVSVALMFYLDLFDAQIIAQNLLNGADSFPLMAVPFFMLAGEVMNAGGLSRRIVNIAMALVGHKRGGLGYVAIIASCLLASLSGSAVADAAALAALLVPMMVLAGHNRGRSAGLIAAGGIIAPVIPPSIGFIVFGVASGVSISKLFLAGIVPGLMLGASLALAWWYISRSEHVETPPKRSRAEVLRTLLDGSWAMGLPLIIVLGLKFGIFTPTEAAVVAAVYSLFVSLVIYREMKVSQLYEVILSSAKTTSVVMLLVAAAMVSSWLVTIADLPGQLAEWLAPFMDNPTLLLVVMMVLIVMVGTVMDMTPTILILTPVLMPAVIQAGIDPVYFGVLFLINTAIGLITPPVGTVLNVVCGVAKLDFEEVVRGVWPFLLAQLVVLSLLVLFPQLVLGPLKFFTG</sequence>
<dbReference type="GO" id="GO:0022857">
    <property type="term" value="F:transmembrane transporter activity"/>
    <property type="evidence" value="ECO:0007669"/>
    <property type="project" value="UniProtKB-UniRule"/>
</dbReference>
<evidence type="ECO:0000256" key="7">
    <source>
        <dbReference type="RuleBase" id="RU369079"/>
    </source>
</evidence>
<evidence type="ECO:0000256" key="4">
    <source>
        <dbReference type="ARBA" id="ARBA00022692"/>
    </source>
</evidence>
<proteinExistence type="inferred from homology"/>
<keyword evidence="3 7" id="KW-0997">Cell inner membrane</keyword>
<dbReference type="GeneID" id="55642854"/>
<dbReference type="PANTHER" id="PTHR33362">
    <property type="entry name" value="SIALIC ACID TRAP TRANSPORTER PERMEASE PROTEIN SIAT-RELATED"/>
    <property type="match status" value="1"/>
</dbReference>
<dbReference type="STRING" id="47879.AXG94_00690"/>
<keyword evidence="2" id="KW-1003">Cell membrane</keyword>
<keyword evidence="6 7" id="KW-0472">Membrane</keyword>
<comment type="caution">
    <text evidence="9">The sequence shown here is derived from an EMBL/GenBank/DDBJ whole genome shotgun (WGS) entry which is preliminary data.</text>
</comment>
<comment type="subunit">
    <text evidence="7">The complex comprises the extracytoplasmic solute receptor protein and the two transmembrane proteins.</text>
</comment>
<dbReference type="GO" id="GO:0005886">
    <property type="term" value="C:plasma membrane"/>
    <property type="evidence" value="ECO:0007669"/>
    <property type="project" value="UniProtKB-SubCell"/>
</dbReference>
<feature type="domain" description="TRAP C4-dicarboxylate transport system permease DctM subunit" evidence="8">
    <location>
        <begin position="7"/>
        <end position="416"/>
    </location>
</feature>
<feature type="transmembrane region" description="Helical" evidence="7">
    <location>
        <begin position="7"/>
        <end position="34"/>
    </location>
</feature>
<evidence type="ECO:0000313" key="10">
    <source>
        <dbReference type="Proteomes" id="UP000270661"/>
    </source>
</evidence>
<organism evidence="9 10">
    <name type="scientific">Pseudomonas corrugata</name>
    <dbReference type="NCBI Taxonomy" id="47879"/>
    <lineage>
        <taxon>Bacteria</taxon>
        <taxon>Pseudomonadati</taxon>
        <taxon>Pseudomonadota</taxon>
        <taxon>Gammaproteobacteria</taxon>
        <taxon>Pseudomonadales</taxon>
        <taxon>Pseudomonadaceae</taxon>
        <taxon>Pseudomonas</taxon>
    </lineage>
</organism>
<evidence type="ECO:0000256" key="3">
    <source>
        <dbReference type="ARBA" id="ARBA00022519"/>
    </source>
</evidence>
<feature type="transmembrane region" description="Helical" evidence="7">
    <location>
        <begin position="240"/>
        <end position="256"/>
    </location>
</feature>
<dbReference type="InterPro" id="IPR004681">
    <property type="entry name" value="TRAP_DctM"/>
</dbReference>
<protein>
    <recommendedName>
        <fullName evidence="7">TRAP transporter large permease protein</fullName>
    </recommendedName>
</protein>
<dbReference type="OrthoDB" id="8627919at2"/>
<dbReference type="PIRSF" id="PIRSF006066">
    <property type="entry name" value="HI0050"/>
    <property type="match status" value="1"/>
</dbReference>
<dbReference type="NCBIfam" id="TIGR00786">
    <property type="entry name" value="dctM"/>
    <property type="match status" value="1"/>
</dbReference>
<keyword evidence="5 7" id="KW-1133">Transmembrane helix</keyword>
<feature type="transmembrane region" description="Helical" evidence="7">
    <location>
        <begin position="92"/>
        <end position="109"/>
    </location>
</feature>
<evidence type="ECO:0000256" key="2">
    <source>
        <dbReference type="ARBA" id="ARBA00022475"/>
    </source>
</evidence>
<feature type="transmembrane region" description="Helical" evidence="7">
    <location>
        <begin position="315"/>
        <end position="343"/>
    </location>
</feature>
<comment type="subcellular location">
    <subcellularLocation>
        <location evidence="1 7">Cell inner membrane</location>
        <topology evidence="1 7">Multi-pass membrane protein</topology>
    </subcellularLocation>
</comment>